<comment type="caution">
    <text evidence="1">The sequence shown here is derived from an EMBL/GenBank/DDBJ whole genome shotgun (WGS) entry which is preliminary data.</text>
</comment>
<reference evidence="1" key="1">
    <citation type="submission" date="2019-12" db="EMBL/GenBank/DDBJ databases">
        <title>Genome sequencing and annotation of Brassica cretica.</title>
        <authorList>
            <person name="Studholme D.J."/>
            <person name="Sarris P.F."/>
        </authorList>
    </citation>
    <scope>NUCLEOTIDE SEQUENCE</scope>
    <source>
        <strain evidence="1">PFS-001/15</strain>
        <tissue evidence="1">Leaf</tissue>
    </source>
</reference>
<sequence>MLFSYLGWWRSWRSTTLAKRKGTCDDVQLLLEERGDTIQEEPTSSSSALTRLLRRTWLKLLVLPSFRSIGGYMSTDMLKTYNREMKAGTCLRITKRRGWSIALFQWNVHSSCLFNGYDYLKVMKVQISGPEAL</sequence>
<dbReference type="AlphaFoldDB" id="A0A8S9KQS2"/>
<accession>A0A8S9KQS2</accession>
<evidence type="ECO:0000313" key="2">
    <source>
        <dbReference type="Proteomes" id="UP000712281"/>
    </source>
</evidence>
<proteinExistence type="predicted"/>
<name>A0A8S9KQS2_BRACR</name>
<protein>
    <submittedName>
        <fullName evidence="1">Uncharacterized protein</fullName>
    </submittedName>
</protein>
<gene>
    <name evidence="1" type="ORF">F2Q68_00011960</name>
</gene>
<organism evidence="1 2">
    <name type="scientific">Brassica cretica</name>
    <name type="common">Mustard</name>
    <dbReference type="NCBI Taxonomy" id="69181"/>
    <lineage>
        <taxon>Eukaryota</taxon>
        <taxon>Viridiplantae</taxon>
        <taxon>Streptophyta</taxon>
        <taxon>Embryophyta</taxon>
        <taxon>Tracheophyta</taxon>
        <taxon>Spermatophyta</taxon>
        <taxon>Magnoliopsida</taxon>
        <taxon>eudicotyledons</taxon>
        <taxon>Gunneridae</taxon>
        <taxon>Pentapetalae</taxon>
        <taxon>rosids</taxon>
        <taxon>malvids</taxon>
        <taxon>Brassicales</taxon>
        <taxon>Brassicaceae</taxon>
        <taxon>Brassiceae</taxon>
        <taxon>Brassica</taxon>
    </lineage>
</organism>
<evidence type="ECO:0000313" key="1">
    <source>
        <dbReference type="EMBL" id="KAF2596779.1"/>
    </source>
</evidence>
<dbReference type="Proteomes" id="UP000712281">
    <property type="component" value="Unassembled WGS sequence"/>
</dbReference>
<dbReference type="EMBL" id="QGKW02000717">
    <property type="protein sequence ID" value="KAF2596779.1"/>
    <property type="molecule type" value="Genomic_DNA"/>
</dbReference>